<feature type="transmembrane region" description="Helical" evidence="1">
    <location>
        <begin position="30"/>
        <end position="51"/>
    </location>
</feature>
<dbReference type="GO" id="GO:0005886">
    <property type="term" value="C:plasma membrane"/>
    <property type="evidence" value="ECO:0007669"/>
    <property type="project" value="TreeGrafter"/>
</dbReference>
<name>A0A0M7AXH2_9HYPH</name>
<keyword evidence="1" id="KW-1133">Transmembrane helix</keyword>
<dbReference type="EMBL" id="CXWC01000015">
    <property type="protein sequence ID" value="CTQ78364.1"/>
    <property type="molecule type" value="Genomic_DNA"/>
</dbReference>
<evidence type="ECO:0000313" key="2">
    <source>
        <dbReference type="EMBL" id="CTQ78364.1"/>
    </source>
</evidence>
<dbReference type="GeneID" id="97672835"/>
<gene>
    <name evidence="2" type="ORF">LA5096_05591</name>
</gene>
<protein>
    <submittedName>
        <fullName evidence="2">Putative membrane protein</fullName>
    </submittedName>
</protein>
<keyword evidence="1" id="KW-0472">Membrane</keyword>
<feature type="transmembrane region" description="Helical" evidence="1">
    <location>
        <begin position="105"/>
        <end position="126"/>
    </location>
</feature>
<proteinExistence type="predicted"/>
<sequence length="146" mass="16181">MNTPPPSANIAPGPVWALLSPIGRLSREPYWLSFAFVLVIIGIPVKIWLSSLMEFQANENLTLETLPINDFMASNPLLPILYLVLNWVHLALVIKRLQDVGLSGFLALLIFVPVVSLLLVIILGFVPSQAKPNRSGPLPNSYWRKS</sequence>
<reference evidence="3" key="1">
    <citation type="submission" date="2015-07" db="EMBL/GenBank/DDBJ databases">
        <authorList>
            <person name="Rodrigo-Torres Lidia"/>
            <person name="Arahal R.David."/>
        </authorList>
    </citation>
    <scope>NUCLEOTIDE SEQUENCE [LARGE SCALE GENOMIC DNA]</scope>
    <source>
        <strain evidence="3">CECT 5096</strain>
    </source>
</reference>
<dbReference type="Proteomes" id="UP000049983">
    <property type="component" value="Unassembled WGS sequence"/>
</dbReference>
<dbReference type="RefSeq" id="WP_055120032.1">
    <property type="nucleotide sequence ID" value="NZ_CXWA01000009.1"/>
</dbReference>
<evidence type="ECO:0000256" key="1">
    <source>
        <dbReference type="SAM" id="Phobius"/>
    </source>
</evidence>
<evidence type="ECO:0000313" key="3">
    <source>
        <dbReference type="Proteomes" id="UP000049983"/>
    </source>
</evidence>
<feature type="transmembrane region" description="Helical" evidence="1">
    <location>
        <begin position="71"/>
        <end position="93"/>
    </location>
</feature>
<organism evidence="2 3">
    <name type="scientific">Roseibium album</name>
    <dbReference type="NCBI Taxonomy" id="311410"/>
    <lineage>
        <taxon>Bacteria</taxon>
        <taxon>Pseudomonadati</taxon>
        <taxon>Pseudomonadota</taxon>
        <taxon>Alphaproteobacteria</taxon>
        <taxon>Hyphomicrobiales</taxon>
        <taxon>Stappiaceae</taxon>
        <taxon>Roseibium</taxon>
    </lineage>
</organism>
<dbReference type="STRING" id="311410.LA5095_05016"/>
<dbReference type="AlphaFoldDB" id="A0A0M7AXH2"/>
<dbReference type="OrthoDB" id="9812349at2"/>
<dbReference type="InterPro" id="IPR008523">
    <property type="entry name" value="DUF805"/>
</dbReference>
<dbReference type="PANTHER" id="PTHR34980:SF3">
    <property type="entry name" value="BLR8105 PROTEIN"/>
    <property type="match status" value="1"/>
</dbReference>
<dbReference type="PANTHER" id="PTHR34980">
    <property type="entry name" value="INNER MEMBRANE PROTEIN-RELATED-RELATED"/>
    <property type="match status" value="1"/>
</dbReference>
<keyword evidence="1" id="KW-0812">Transmembrane</keyword>
<keyword evidence="3" id="KW-1185">Reference proteome</keyword>
<accession>A0A0M7AXH2</accession>
<dbReference type="Pfam" id="PF05656">
    <property type="entry name" value="DUF805"/>
    <property type="match status" value="1"/>
</dbReference>